<feature type="transmembrane region" description="Helical" evidence="7">
    <location>
        <begin position="146"/>
        <end position="175"/>
    </location>
</feature>
<evidence type="ECO:0000256" key="7">
    <source>
        <dbReference type="SAM" id="Phobius"/>
    </source>
</evidence>
<evidence type="ECO:0000313" key="10">
    <source>
        <dbReference type="Proteomes" id="UP000250140"/>
    </source>
</evidence>
<feature type="domain" description="Rhodopsin" evidence="8">
    <location>
        <begin position="49"/>
        <end position="297"/>
    </location>
</feature>
<evidence type="ECO:0000313" key="9">
    <source>
        <dbReference type="EMBL" id="OCL07990.1"/>
    </source>
</evidence>
<evidence type="ECO:0000259" key="8">
    <source>
        <dbReference type="Pfam" id="PF20684"/>
    </source>
</evidence>
<evidence type="ECO:0000256" key="2">
    <source>
        <dbReference type="ARBA" id="ARBA00022692"/>
    </source>
</evidence>
<feature type="transmembrane region" description="Helical" evidence="7">
    <location>
        <begin position="110"/>
        <end position="134"/>
    </location>
</feature>
<evidence type="ECO:0000256" key="1">
    <source>
        <dbReference type="ARBA" id="ARBA00004141"/>
    </source>
</evidence>
<reference evidence="9 10" key="1">
    <citation type="journal article" date="2016" name="Nat. Commun.">
        <title>Ectomycorrhizal ecology is imprinted in the genome of the dominant symbiotic fungus Cenococcum geophilum.</title>
        <authorList>
            <consortium name="DOE Joint Genome Institute"/>
            <person name="Peter M."/>
            <person name="Kohler A."/>
            <person name="Ohm R.A."/>
            <person name="Kuo A."/>
            <person name="Krutzmann J."/>
            <person name="Morin E."/>
            <person name="Arend M."/>
            <person name="Barry K.W."/>
            <person name="Binder M."/>
            <person name="Choi C."/>
            <person name="Clum A."/>
            <person name="Copeland A."/>
            <person name="Grisel N."/>
            <person name="Haridas S."/>
            <person name="Kipfer T."/>
            <person name="LaButti K."/>
            <person name="Lindquist E."/>
            <person name="Lipzen A."/>
            <person name="Maire R."/>
            <person name="Meier B."/>
            <person name="Mihaltcheva S."/>
            <person name="Molinier V."/>
            <person name="Murat C."/>
            <person name="Poggeler S."/>
            <person name="Quandt C.A."/>
            <person name="Sperisen C."/>
            <person name="Tritt A."/>
            <person name="Tisserant E."/>
            <person name="Crous P.W."/>
            <person name="Henrissat B."/>
            <person name="Nehls U."/>
            <person name="Egli S."/>
            <person name="Spatafora J.W."/>
            <person name="Grigoriev I.V."/>
            <person name="Martin F.M."/>
        </authorList>
    </citation>
    <scope>NUCLEOTIDE SEQUENCE [LARGE SCALE GENOMIC DNA]</scope>
    <source>
        <strain evidence="9 10">CBS 207.34</strain>
    </source>
</reference>
<name>A0A8E2EZV9_9PEZI</name>
<evidence type="ECO:0000256" key="5">
    <source>
        <dbReference type="ARBA" id="ARBA00038359"/>
    </source>
</evidence>
<dbReference type="PANTHER" id="PTHR33048:SF167">
    <property type="entry name" value="INTEGRAL MEMBRANE PROTEIN"/>
    <property type="match status" value="1"/>
</dbReference>
<dbReference type="EMBL" id="KV749738">
    <property type="protein sequence ID" value="OCL07990.1"/>
    <property type="molecule type" value="Genomic_DNA"/>
</dbReference>
<dbReference type="OrthoDB" id="5022096at2759"/>
<proteinExistence type="inferred from homology"/>
<dbReference type="GO" id="GO:0016020">
    <property type="term" value="C:membrane"/>
    <property type="evidence" value="ECO:0007669"/>
    <property type="project" value="UniProtKB-SubCell"/>
</dbReference>
<evidence type="ECO:0000256" key="6">
    <source>
        <dbReference type="SAM" id="MobiDB-lite"/>
    </source>
</evidence>
<keyword evidence="3 7" id="KW-1133">Transmembrane helix</keyword>
<sequence length="417" mass="46110">MPVWSALAIVVRQAAPPPLTPEEIAFSNASQVLSIVGVFGVLALLTVLLRVYVRIFMLKVFGYDDYIMVIAMAFAVGTFACFVIESHYGLGKHLMVVLTTPGMYEMLAKLLFFHSIIVMIAVSCVKISIAVFLLRLSTRTPYKRFLYTIIVFLILFTITCMMTLILQCIPVQAAWDTTLRPPPLGTGTAKCYSLAIFRDIGLFNSSINIATDVLFATLPIPLVWNLQLNQRTKISLIAILSLGYFACAAAIIKAIQQWHVLSDPDWTVHDSFNVWNFIELSVGIIAASLPALKPLFNWCLETARAITSGSGNRSKRSGYGYKRNSSLGYLKADEASSRSVALESIQSRMNNPTGGKSPYHVRVTCESVDLTTRGIRKDEHGGKWDMEGAKKSDDSILPLQRPPVGHEIVRTTEVHVS</sequence>
<feature type="compositionally biased region" description="Basic and acidic residues" evidence="6">
    <location>
        <begin position="379"/>
        <end position="394"/>
    </location>
</feature>
<comment type="subcellular location">
    <subcellularLocation>
        <location evidence="1">Membrane</location>
        <topology evidence="1">Multi-pass membrane protein</topology>
    </subcellularLocation>
</comment>
<protein>
    <recommendedName>
        <fullName evidence="8">Rhodopsin domain-containing protein</fullName>
    </recommendedName>
</protein>
<evidence type="ECO:0000256" key="4">
    <source>
        <dbReference type="ARBA" id="ARBA00023136"/>
    </source>
</evidence>
<feature type="transmembrane region" description="Helical" evidence="7">
    <location>
        <begin position="275"/>
        <end position="296"/>
    </location>
</feature>
<feature type="transmembrane region" description="Helical" evidence="7">
    <location>
        <begin position="30"/>
        <end position="53"/>
    </location>
</feature>
<feature type="region of interest" description="Disordered" evidence="6">
    <location>
        <begin position="379"/>
        <end position="400"/>
    </location>
</feature>
<dbReference type="PANTHER" id="PTHR33048">
    <property type="entry name" value="PTH11-LIKE INTEGRAL MEMBRANE PROTEIN (AFU_ORTHOLOGUE AFUA_5G11245)"/>
    <property type="match status" value="1"/>
</dbReference>
<dbReference type="AlphaFoldDB" id="A0A8E2EZV9"/>
<gene>
    <name evidence="9" type="ORF">AOQ84DRAFT_341012</name>
</gene>
<evidence type="ECO:0000256" key="3">
    <source>
        <dbReference type="ARBA" id="ARBA00022989"/>
    </source>
</evidence>
<keyword evidence="10" id="KW-1185">Reference proteome</keyword>
<dbReference type="Pfam" id="PF20684">
    <property type="entry name" value="Fung_rhodopsin"/>
    <property type="match status" value="1"/>
</dbReference>
<organism evidence="9 10">
    <name type="scientific">Glonium stellatum</name>
    <dbReference type="NCBI Taxonomy" id="574774"/>
    <lineage>
        <taxon>Eukaryota</taxon>
        <taxon>Fungi</taxon>
        <taxon>Dikarya</taxon>
        <taxon>Ascomycota</taxon>
        <taxon>Pezizomycotina</taxon>
        <taxon>Dothideomycetes</taxon>
        <taxon>Pleosporomycetidae</taxon>
        <taxon>Gloniales</taxon>
        <taxon>Gloniaceae</taxon>
        <taxon>Glonium</taxon>
    </lineage>
</organism>
<keyword evidence="4 7" id="KW-0472">Membrane</keyword>
<dbReference type="InterPro" id="IPR052337">
    <property type="entry name" value="SAT4-like"/>
</dbReference>
<dbReference type="InterPro" id="IPR049326">
    <property type="entry name" value="Rhodopsin_dom_fungi"/>
</dbReference>
<feature type="transmembrane region" description="Helical" evidence="7">
    <location>
        <begin position="65"/>
        <end position="90"/>
    </location>
</feature>
<keyword evidence="2 7" id="KW-0812">Transmembrane</keyword>
<feature type="transmembrane region" description="Helical" evidence="7">
    <location>
        <begin position="236"/>
        <end position="255"/>
    </location>
</feature>
<feature type="transmembrane region" description="Helical" evidence="7">
    <location>
        <begin position="202"/>
        <end position="224"/>
    </location>
</feature>
<accession>A0A8E2EZV9</accession>
<comment type="similarity">
    <text evidence="5">Belongs to the SAT4 family.</text>
</comment>
<dbReference type="Proteomes" id="UP000250140">
    <property type="component" value="Unassembled WGS sequence"/>
</dbReference>